<name>A0A1W6N347_9PROT</name>
<dbReference type="OrthoDB" id="9811718at2"/>
<keyword evidence="2 5" id="KW-0812">Transmembrane</keyword>
<sequence>MLFALNPGLPEIFLAVMAPALLMMGVMRSNETLKIISYGALSTLILTAVMSFFVVVEGQLSFNGHFLTNSFTQFTKIIVLISVVLVLLMSFRHLEREEIGRFEYPVLILFATLGMLVFMSAADFMTVFVGLEMQSLTLYIIVALQRDKLSSSEAGLKYFILGALSTAFLLYGISMIYGYAGTTDFHGVARAMTLDPESQPIAVAVGLAFILAAMAFKISLAPFHMWTPDVYEGSPTPVTAFLTSAPKIAAFVLWIRLLIEVFGEYVALWQPLIMLLSIASMLLGAFFALWQSNIKRLLAYSTISHMGFALLGMLTGTPQSIPSVLVYLMIYAILSIGVFATLLNMRRHGVLVEDVKDLSGLSKDAPKVAACLAIFLFALSGIPPLAGFFAKFNVFMIAIEGKFYKTAIIGLIASIIASAYYLRIIKVMYFNNAVREGTFRMDRVMRRETVWVMLAAAVFALAYMIFPDTFLNLAEDACQSLIKN</sequence>
<dbReference type="GO" id="GO:0042773">
    <property type="term" value="P:ATP synthesis coupled electron transport"/>
    <property type="evidence" value="ECO:0007669"/>
    <property type="project" value="InterPro"/>
</dbReference>
<evidence type="ECO:0000256" key="5">
    <source>
        <dbReference type="HAMAP-Rule" id="MF_00445"/>
    </source>
</evidence>
<feature type="transmembrane region" description="Helical" evidence="5">
    <location>
        <begin position="200"/>
        <end position="226"/>
    </location>
</feature>
<feature type="transmembrane region" description="Helical" evidence="5">
    <location>
        <begin position="403"/>
        <end position="422"/>
    </location>
</feature>
<keyword evidence="5" id="KW-1003">Cell membrane</keyword>
<comment type="subcellular location">
    <subcellularLocation>
        <location evidence="5">Cell membrane</location>
        <topology evidence="5">Multi-pass membrane protein</topology>
    </subcellularLocation>
    <subcellularLocation>
        <location evidence="1">Endomembrane system</location>
        <topology evidence="1">Multi-pass membrane protein</topology>
    </subcellularLocation>
    <subcellularLocation>
        <location evidence="6">Membrane</location>
        <topology evidence="6">Multi-pass membrane protein</topology>
    </subcellularLocation>
</comment>
<feature type="transmembrane region" description="Helical" evidence="5">
    <location>
        <begin position="104"/>
        <end position="121"/>
    </location>
</feature>
<dbReference type="InterPro" id="IPR001750">
    <property type="entry name" value="ND/Mrp_TM"/>
</dbReference>
<dbReference type="GO" id="GO:0050136">
    <property type="term" value="F:NADH dehydrogenase (quinone) (non-electrogenic) activity"/>
    <property type="evidence" value="ECO:0007669"/>
    <property type="project" value="UniProtKB-UniRule"/>
</dbReference>
<protein>
    <recommendedName>
        <fullName evidence="5">NADH-quinone oxidoreductase subunit N</fullName>
        <ecNumber evidence="5">7.1.1.-</ecNumber>
    </recommendedName>
    <alternativeName>
        <fullName evidence="5">NADH dehydrogenase I subunit N</fullName>
    </alternativeName>
    <alternativeName>
        <fullName evidence="5">NDH-1 subunit N</fullName>
    </alternativeName>
</protein>
<comment type="similarity">
    <text evidence="5">Belongs to the complex I subunit 2 family.</text>
</comment>
<dbReference type="PANTHER" id="PTHR22773">
    <property type="entry name" value="NADH DEHYDROGENASE"/>
    <property type="match status" value="1"/>
</dbReference>
<evidence type="ECO:0000313" key="8">
    <source>
        <dbReference type="EMBL" id="ARN84242.1"/>
    </source>
</evidence>
<evidence type="ECO:0000256" key="6">
    <source>
        <dbReference type="RuleBase" id="RU000320"/>
    </source>
</evidence>
<feature type="transmembrane region" description="Helical" evidence="5">
    <location>
        <begin position="271"/>
        <end position="290"/>
    </location>
</feature>
<keyword evidence="5" id="KW-0874">Quinone</keyword>
<dbReference type="AlphaFoldDB" id="A0A1W6N347"/>
<dbReference type="GO" id="GO:0012505">
    <property type="term" value="C:endomembrane system"/>
    <property type="evidence" value="ECO:0007669"/>
    <property type="project" value="UniProtKB-SubCell"/>
</dbReference>
<keyword evidence="5" id="KW-0520">NAD</keyword>
<keyword evidence="5" id="KW-0813">Transport</keyword>
<organism evidence="8 9">
    <name type="scientific">Candidatus Nucleicultrix amoebiphila FS5</name>
    <dbReference type="NCBI Taxonomy" id="1414854"/>
    <lineage>
        <taxon>Bacteria</taxon>
        <taxon>Pseudomonadati</taxon>
        <taxon>Pseudomonadota</taxon>
        <taxon>Alphaproteobacteria</taxon>
        <taxon>Holosporales</taxon>
        <taxon>Candidatus Nucleicultricaceae</taxon>
        <taxon>Candidatus Nucleicultrix</taxon>
    </lineage>
</organism>
<evidence type="ECO:0000256" key="3">
    <source>
        <dbReference type="ARBA" id="ARBA00022989"/>
    </source>
</evidence>
<dbReference type="STRING" id="1414854.GQ61_01575"/>
<dbReference type="Proteomes" id="UP000237351">
    <property type="component" value="Chromosome"/>
</dbReference>
<evidence type="ECO:0000256" key="4">
    <source>
        <dbReference type="ARBA" id="ARBA00023136"/>
    </source>
</evidence>
<dbReference type="EMBL" id="CP008743">
    <property type="protein sequence ID" value="ARN84242.1"/>
    <property type="molecule type" value="Genomic_DNA"/>
</dbReference>
<keyword evidence="5" id="KW-1278">Translocase</keyword>
<gene>
    <name evidence="5" type="primary">nuoN</name>
    <name evidence="8" type="ORF">GQ61_01575</name>
</gene>
<feature type="transmembrane region" description="Helical" evidence="5">
    <location>
        <begin position="35"/>
        <end position="54"/>
    </location>
</feature>
<dbReference type="HAMAP" id="MF_00445">
    <property type="entry name" value="NDH1_NuoN_1"/>
    <property type="match status" value="1"/>
</dbReference>
<feature type="transmembrane region" description="Helical" evidence="5">
    <location>
        <begin position="156"/>
        <end position="180"/>
    </location>
</feature>
<accession>A0A1W6N347</accession>
<dbReference type="RefSeq" id="WP_085783603.1">
    <property type="nucleotide sequence ID" value="NZ_CP008743.1"/>
</dbReference>
<evidence type="ECO:0000313" key="9">
    <source>
        <dbReference type="Proteomes" id="UP000237351"/>
    </source>
</evidence>
<reference evidence="8 9" key="1">
    <citation type="submission" date="2014-06" db="EMBL/GenBank/DDBJ databases">
        <title>The genome of the endonuclear symbiont Nucleicultrix amoebiphila.</title>
        <authorList>
            <person name="Schulz F."/>
            <person name="Horn M."/>
        </authorList>
    </citation>
    <scope>NUCLEOTIDE SEQUENCE [LARGE SCALE GENOMIC DNA]</scope>
    <source>
        <strain evidence="8 9">FS5</strain>
    </source>
</reference>
<dbReference type="EC" id="7.1.1.-" evidence="5"/>
<comment type="subunit">
    <text evidence="5">NDH-1 is composed of 14 different subunits. Subunits NuoA, H, J, K, L, M, N constitute the membrane sector of the complex.</text>
</comment>
<feature type="transmembrane region" description="Helical" evidence="5">
    <location>
        <begin position="74"/>
        <end position="92"/>
    </location>
</feature>
<dbReference type="Pfam" id="PF00361">
    <property type="entry name" value="Proton_antipo_M"/>
    <property type="match status" value="1"/>
</dbReference>
<dbReference type="KEGG" id="naf:GQ61_01575"/>
<feature type="transmembrane region" description="Helical" evidence="5">
    <location>
        <begin position="297"/>
        <end position="318"/>
    </location>
</feature>
<keyword evidence="5" id="KW-0830">Ubiquinone</keyword>
<keyword evidence="4 5" id="KW-0472">Membrane</keyword>
<feature type="domain" description="NADH:quinone oxidoreductase/Mrp antiporter transmembrane" evidence="7">
    <location>
        <begin position="121"/>
        <end position="416"/>
    </location>
</feature>
<dbReference type="GO" id="GO:0008137">
    <property type="term" value="F:NADH dehydrogenase (ubiquinone) activity"/>
    <property type="evidence" value="ECO:0007669"/>
    <property type="project" value="InterPro"/>
</dbReference>
<dbReference type="InterPro" id="IPR010096">
    <property type="entry name" value="NADH-Q_OxRdtase_suN/2"/>
</dbReference>
<dbReference type="NCBIfam" id="NF004440">
    <property type="entry name" value="PRK05777.1-3"/>
    <property type="match status" value="1"/>
</dbReference>
<keyword evidence="9" id="KW-1185">Reference proteome</keyword>
<keyword evidence="3 5" id="KW-1133">Transmembrane helix</keyword>
<feature type="transmembrane region" description="Helical" evidence="5">
    <location>
        <begin position="324"/>
        <end position="344"/>
    </location>
</feature>
<proteinExistence type="inferred from homology"/>
<dbReference type="GO" id="GO:0048038">
    <property type="term" value="F:quinone binding"/>
    <property type="evidence" value="ECO:0007669"/>
    <property type="project" value="UniProtKB-KW"/>
</dbReference>
<feature type="transmembrane region" description="Helical" evidence="5">
    <location>
        <begin position="365"/>
        <end position="383"/>
    </location>
</feature>
<dbReference type="NCBIfam" id="TIGR01770">
    <property type="entry name" value="NDH_I_N"/>
    <property type="match status" value="1"/>
</dbReference>
<comment type="function">
    <text evidence="5">NDH-1 shuttles electrons from NADH, via FMN and iron-sulfur (Fe-S) centers, to quinones in the respiratory chain. The immediate electron acceptor for the enzyme in this species is believed to be ubiquinone. Couples the redox reaction to proton translocation (for every two electrons transferred, four hydrogen ions are translocated across the cytoplasmic membrane), and thus conserves the redox energy in a proton gradient.</text>
</comment>
<evidence type="ECO:0000259" key="7">
    <source>
        <dbReference type="Pfam" id="PF00361"/>
    </source>
</evidence>
<feature type="transmembrane region" description="Helical" evidence="5">
    <location>
        <begin position="12"/>
        <end position="28"/>
    </location>
</feature>
<evidence type="ECO:0000256" key="1">
    <source>
        <dbReference type="ARBA" id="ARBA00004127"/>
    </source>
</evidence>
<comment type="catalytic activity">
    <reaction evidence="5">
        <text>a quinone + NADH + 5 H(+)(in) = a quinol + NAD(+) + 4 H(+)(out)</text>
        <dbReference type="Rhea" id="RHEA:57888"/>
        <dbReference type="ChEBI" id="CHEBI:15378"/>
        <dbReference type="ChEBI" id="CHEBI:24646"/>
        <dbReference type="ChEBI" id="CHEBI:57540"/>
        <dbReference type="ChEBI" id="CHEBI:57945"/>
        <dbReference type="ChEBI" id="CHEBI:132124"/>
    </reaction>
</comment>
<dbReference type="GO" id="GO:0005886">
    <property type="term" value="C:plasma membrane"/>
    <property type="evidence" value="ECO:0007669"/>
    <property type="project" value="UniProtKB-SubCell"/>
</dbReference>
<feature type="transmembrane region" description="Helical" evidence="5">
    <location>
        <begin position="449"/>
        <end position="466"/>
    </location>
</feature>
<evidence type="ECO:0000256" key="2">
    <source>
        <dbReference type="ARBA" id="ARBA00022692"/>
    </source>
</evidence>